<keyword evidence="1" id="KW-0436">Ligase</keyword>
<dbReference type="PANTHER" id="PTHR42780:SF1">
    <property type="entry name" value="ISOLEUCINE--TRNA LIGASE, CYTOPLASMIC"/>
    <property type="match status" value="1"/>
</dbReference>
<dbReference type="EMBL" id="VSSQ01139091">
    <property type="protein sequence ID" value="MPN61864.1"/>
    <property type="molecule type" value="Genomic_DNA"/>
</dbReference>
<evidence type="ECO:0000313" key="1">
    <source>
        <dbReference type="EMBL" id="MPN61864.1"/>
    </source>
</evidence>
<dbReference type="GO" id="GO:0006428">
    <property type="term" value="P:isoleucyl-tRNA aminoacylation"/>
    <property type="evidence" value="ECO:0007669"/>
    <property type="project" value="TreeGrafter"/>
</dbReference>
<protein>
    <submittedName>
        <fullName evidence="1">Isoleucine--tRNA ligase</fullName>
        <ecNumber evidence="1">6.1.1.5</ecNumber>
    </submittedName>
</protein>
<sequence length="140" mass="15338">MVKAHAAGKNYEATIEETYVVLAPEDVLVSTGKTDGFVAATDNDLIVVLDTKLTTELIDEGFVRELISKVQTMRKEAGFEVSDHIVLSYAGSPKIEEIFSRFGAEILEETLGDKLVSGAQGYTKEWDVNKEPVTLGVEKK</sequence>
<dbReference type="EC" id="6.1.1.5" evidence="1"/>
<name>A0A645JNF5_9ZZZZ</name>
<dbReference type="GO" id="GO:0004822">
    <property type="term" value="F:isoleucine-tRNA ligase activity"/>
    <property type="evidence" value="ECO:0007669"/>
    <property type="project" value="UniProtKB-EC"/>
</dbReference>
<comment type="caution">
    <text evidence="1">The sequence shown here is derived from an EMBL/GenBank/DDBJ whole genome shotgun (WGS) entry which is preliminary data.</text>
</comment>
<accession>A0A645JNF5</accession>
<dbReference type="AlphaFoldDB" id="A0A645JNF5"/>
<reference evidence="1" key="1">
    <citation type="submission" date="2019-08" db="EMBL/GenBank/DDBJ databases">
        <authorList>
            <person name="Kucharzyk K."/>
            <person name="Murdoch R.W."/>
            <person name="Higgins S."/>
            <person name="Loffler F."/>
        </authorList>
    </citation>
    <scope>NUCLEOTIDE SEQUENCE</scope>
</reference>
<dbReference type="PANTHER" id="PTHR42780">
    <property type="entry name" value="SOLEUCYL-TRNA SYNTHETASE"/>
    <property type="match status" value="1"/>
</dbReference>
<gene>
    <name evidence="1" type="primary">ileS_63</name>
    <name evidence="1" type="ORF">SDC9_209609</name>
</gene>
<dbReference type="Pfam" id="PF19302">
    <property type="entry name" value="DUF5915"/>
    <property type="match status" value="1"/>
</dbReference>
<organism evidence="1">
    <name type="scientific">bioreactor metagenome</name>
    <dbReference type="NCBI Taxonomy" id="1076179"/>
    <lineage>
        <taxon>unclassified sequences</taxon>
        <taxon>metagenomes</taxon>
        <taxon>ecological metagenomes</taxon>
    </lineage>
</organism>
<dbReference type="InterPro" id="IPR023586">
    <property type="entry name" value="Ile-tRNA-ligase_type2"/>
</dbReference>
<proteinExistence type="predicted"/>